<dbReference type="Proteomes" id="UP000826212">
    <property type="component" value="Chromosome"/>
</dbReference>
<dbReference type="EMBL" id="CP081303">
    <property type="protein sequence ID" value="QZE15042.1"/>
    <property type="molecule type" value="Genomic_DNA"/>
</dbReference>
<protein>
    <submittedName>
        <fullName evidence="1">Uncharacterized protein</fullName>
    </submittedName>
</protein>
<keyword evidence="2" id="KW-1185">Reference proteome</keyword>
<evidence type="ECO:0000313" key="1">
    <source>
        <dbReference type="EMBL" id="QZE15042.1"/>
    </source>
</evidence>
<organism evidence="1 2">
    <name type="scientific">Halosquirtibacter laminarini</name>
    <dbReference type="NCBI Taxonomy" id="3374600"/>
    <lineage>
        <taxon>Bacteria</taxon>
        <taxon>Pseudomonadati</taxon>
        <taxon>Bacteroidota</taxon>
        <taxon>Bacteroidia</taxon>
        <taxon>Marinilabiliales</taxon>
        <taxon>Prolixibacteraceae</taxon>
        <taxon>Halosquirtibacter</taxon>
    </lineage>
</organism>
<proteinExistence type="predicted"/>
<name>A0AC61NQ21_9BACT</name>
<accession>A0AC61NQ21</accession>
<gene>
    <name evidence="1" type="ORF">K4L44_04230</name>
</gene>
<reference evidence="1" key="1">
    <citation type="submission" date="2021-08" db="EMBL/GenBank/DDBJ databases">
        <title>Novel anaerobic bacterium isolated from sea squirt in East Sea, Republic of Korea.</title>
        <authorList>
            <person name="Nguyen T.H."/>
            <person name="Li Z."/>
            <person name="Lee Y.-J."/>
            <person name="Ko J."/>
            <person name="Kim S.-G."/>
        </authorList>
    </citation>
    <scope>NUCLEOTIDE SEQUENCE</scope>
    <source>
        <strain evidence="1">KCTC 25031</strain>
    </source>
</reference>
<evidence type="ECO:0000313" key="2">
    <source>
        <dbReference type="Proteomes" id="UP000826212"/>
    </source>
</evidence>
<sequence>MIRLLPKTIFVLFILLSGVSFGQKPTKTLVYVMDPVCVWCYGNIKTINQIQKKVEGKIPMVAYCGGMWLDDEVPNGGVEFYKLLKKHNPGVVIKTKERFSPEYYRSLMDSTYRFSSYEPSKALWIIKNIHPNKFWDFKENVQRGIFEKAMRTDSFDGYLQIIDEMGLDHNAFSEMWNSKDVDAQVRSEFKISASYSSSYPTLILVEGDKREIIGKGYFYADKVLEKLGL</sequence>